<name>A0AAD6YU05_9AGAR</name>
<accession>A0AAD6YU05</accession>
<dbReference type="Proteomes" id="UP001219525">
    <property type="component" value="Unassembled WGS sequence"/>
</dbReference>
<dbReference type="Gene3D" id="1.25.10.10">
    <property type="entry name" value="Leucine-rich Repeat Variant"/>
    <property type="match status" value="4"/>
</dbReference>
<feature type="repeat" description="HEAT" evidence="2">
    <location>
        <begin position="643"/>
        <end position="669"/>
    </location>
</feature>
<keyword evidence="4" id="KW-0812">Transmembrane</keyword>
<feature type="repeat" description="HEAT" evidence="2">
    <location>
        <begin position="836"/>
        <end position="863"/>
    </location>
</feature>
<sequence length="1050" mass="115459">MDGKCIPANPDISGIGVRAAIYAQNLLCFAPVVAHLWDGNISAEEMSGVKDQSIGMLAIAFAILISTIIGATNIPSGQAVTSFHAAVILDLSWMNNTSTWIWFLLYAHHLTKPNKKKEGNSYQERKTIHATWSDWKGVLLSSLRSLLDGTVDAEKGACGRRNSDGSARMIGIWQSVFHRAWFFVSEKPVLTLGSIHLSLMSAIGLWLWSNPSKFGTPIGDCASDPSFTVVGGAIQLNSPGLRIFSLAIYSLLVIPGLNLIPPFLFFLALHITYNSSRNRHAHFWGRVEHLIDSICCIFQGFHGIIQRAVSAVQSIPKSTIALFRRRHGPSLDLESGPQSRNSSPAEPALAPQRNHTGFLIVGLVCLAVINLILLLDIELTVRRNKGDQSQEDDEWGFGQVLALLLLVVPLRDFVTSIMEIREKVAREKKAMEKIQKSFDEHLWQAIDGSTFFNHDFHGLIEQGADPRVELDGDMECKTLLQLAASMGNEVLLKFLIEKGIEDGEGRAFHIAARHNRFQSASHLGKDRNELDRAGTTKRVIHQVLEWLKDSNSHVRRAALESLSGLGARAQFQQEIRPAIPMVVELLKDSDWEVVAQFQQEIRAAIPMVVELLKDSVWDVRRAALESLPGLGAQAQFQQEIQPAIPMVVELLKDSVWDVRQAALGSLSGLGVQAQFQQEIRAAIPMVVELLKDSVWDVRQAALESLSGLGAQAHFQRDIWAAIPMVVELLKDSDVCHAALLCLSGLGAQAQFQQEIRLAIPMVVELLKDSDSYVRRAALASLSGLGAQLEFQQEIRVAIPMVVEMLKDSNLQVGRVALNSLSGLGAQAQFQQEIRAAIPMVVELLKDSYWGVRQAAIESLSGLAAQAYFQQDIWAAIPMVVELLKDSDVCQAALLCLSGLGAQAQFQQEIRPAIPMVVELLKDSESFVRQAALESLSGLGAQMEFQQEIRPAIPMVVELLKDSKSYIRRAALESLCALGAQVEFQQGIQAAIPMVVELLKDYDSDVRRAAVESLSRLGAQHIEIIFVTILNWGTLEGATATASLLSMLPQV</sequence>
<reference evidence="6" key="1">
    <citation type="submission" date="2023-03" db="EMBL/GenBank/DDBJ databases">
        <title>Massive genome expansion in bonnet fungi (Mycena s.s.) driven by repeated elements and novel gene families across ecological guilds.</title>
        <authorList>
            <consortium name="Lawrence Berkeley National Laboratory"/>
            <person name="Harder C.B."/>
            <person name="Miyauchi S."/>
            <person name="Viragh M."/>
            <person name="Kuo A."/>
            <person name="Thoen E."/>
            <person name="Andreopoulos B."/>
            <person name="Lu D."/>
            <person name="Skrede I."/>
            <person name="Drula E."/>
            <person name="Henrissat B."/>
            <person name="Morin E."/>
            <person name="Kohler A."/>
            <person name="Barry K."/>
            <person name="LaButti K."/>
            <person name="Morin E."/>
            <person name="Salamov A."/>
            <person name="Lipzen A."/>
            <person name="Mereny Z."/>
            <person name="Hegedus B."/>
            <person name="Baldrian P."/>
            <person name="Stursova M."/>
            <person name="Weitz H."/>
            <person name="Taylor A."/>
            <person name="Grigoriev I.V."/>
            <person name="Nagy L.G."/>
            <person name="Martin F."/>
            <person name="Kauserud H."/>
        </authorList>
    </citation>
    <scope>NUCLEOTIDE SEQUENCE</scope>
    <source>
        <strain evidence="6">9144</strain>
    </source>
</reference>
<evidence type="ECO:0000256" key="3">
    <source>
        <dbReference type="SAM" id="MobiDB-lite"/>
    </source>
</evidence>
<dbReference type="GO" id="GO:0005829">
    <property type="term" value="C:cytosol"/>
    <property type="evidence" value="ECO:0007669"/>
    <property type="project" value="TreeGrafter"/>
</dbReference>
<feature type="region of interest" description="Disordered" evidence="3">
    <location>
        <begin position="329"/>
        <end position="349"/>
    </location>
</feature>
<dbReference type="GO" id="GO:0019888">
    <property type="term" value="F:protein phosphatase regulator activity"/>
    <property type="evidence" value="ECO:0007669"/>
    <property type="project" value="TreeGrafter"/>
</dbReference>
<feature type="domain" description="TOG" evidence="5">
    <location>
        <begin position="596"/>
        <end position="807"/>
    </location>
</feature>
<dbReference type="InterPro" id="IPR000357">
    <property type="entry name" value="HEAT"/>
</dbReference>
<organism evidence="6 7">
    <name type="scientific">Mycena pura</name>
    <dbReference type="NCBI Taxonomy" id="153505"/>
    <lineage>
        <taxon>Eukaryota</taxon>
        <taxon>Fungi</taxon>
        <taxon>Dikarya</taxon>
        <taxon>Basidiomycota</taxon>
        <taxon>Agaricomycotina</taxon>
        <taxon>Agaricomycetes</taxon>
        <taxon>Agaricomycetidae</taxon>
        <taxon>Agaricales</taxon>
        <taxon>Marasmiineae</taxon>
        <taxon>Mycenaceae</taxon>
        <taxon>Mycena</taxon>
    </lineage>
</organism>
<keyword evidence="4" id="KW-1133">Transmembrane helix</keyword>
<feature type="transmembrane region" description="Helical" evidence="4">
    <location>
        <begin position="86"/>
        <end position="107"/>
    </location>
</feature>
<dbReference type="SUPFAM" id="SSF48371">
    <property type="entry name" value="ARM repeat"/>
    <property type="match status" value="1"/>
</dbReference>
<dbReference type="InterPro" id="IPR034085">
    <property type="entry name" value="TOG"/>
</dbReference>
<dbReference type="Pfam" id="PF13646">
    <property type="entry name" value="HEAT_2"/>
    <property type="match status" value="1"/>
</dbReference>
<dbReference type="GO" id="GO:0016192">
    <property type="term" value="P:vesicle-mediated transport"/>
    <property type="evidence" value="ECO:0007669"/>
    <property type="project" value="InterPro"/>
</dbReference>
<evidence type="ECO:0000313" key="6">
    <source>
        <dbReference type="EMBL" id="KAJ7229811.1"/>
    </source>
</evidence>
<feature type="repeat" description="HEAT" evidence="2">
    <location>
        <begin position="990"/>
        <end position="1016"/>
    </location>
</feature>
<dbReference type="InterPro" id="IPR051023">
    <property type="entry name" value="PP2A_Regulatory_Subunit_A"/>
</dbReference>
<feature type="repeat" description="HEAT" evidence="2">
    <location>
        <begin position="912"/>
        <end position="946"/>
    </location>
</feature>
<dbReference type="PANTHER" id="PTHR10648:SF4">
    <property type="entry name" value="PROTEIN PHOSPHATASE 2 (FORMERLY 2A), REGULATORY SUBUNIT A, BETA ISOFORM-RELATED"/>
    <property type="match status" value="1"/>
</dbReference>
<feature type="transmembrane region" description="Helical" evidence="4">
    <location>
        <begin position="189"/>
        <end position="208"/>
    </location>
</feature>
<feature type="transmembrane region" description="Helical" evidence="4">
    <location>
        <begin position="246"/>
        <end position="269"/>
    </location>
</feature>
<feature type="transmembrane region" description="Helical" evidence="4">
    <location>
        <begin position="357"/>
        <end position="375"/>
    </location>
</feature>
<dbReference type="Pfam" id="PF02985">
    <property type="entry name" value="HEAT"/>
    <property type="match status" value="1"/>
</dbReference>
<dbReference type="InterPro" id="IPR004155">
    <property type="entry name" value="PBS_lyase_HEAT"/>
</dbReference>
<dbReference type="SMART" id="SM01349">
    <property type="entry name" value="TOG"/>
    <property type="match status" value="2"/>
</dbReference>
<dbReference type="PANTHER" id="PTHR10648">
    <property type="entry name" value="SERINE/THREONINE-PROTEIN PHOSPHATASE PP2A 65 KDA REGULATORY SUBUNIT"/>
    <property type="match status" value="1"/>
</dbReference>
<dbReference type="InterPro" id="IPR016024">
    <property type="entry name" value="ARM-type_fold"/>
</dbReference>
<proteinExistence type="predicted"/>
<dbReference type="InterPro" id="IPR011989">
    <property type="entry name" value="ARM-like"/>
</dbReference>
<feature type="domain" description="TOG" evidence="5">
    <location>
        <begin position="828"/>
        <end position="1043"/>
    </location>
</feature>
<evidence type="ECO:0000259" key="5">
    <source>
        <dbReference type="SMART" id="SM01349"/>
    </source>
</evidence>
<gene>
    <name evidence="6" type="ORF">GGX14DRAFT_538248</name>
</gene>
<dbReference type="SMART" id="SM00567">
    <property type="entry name" value="EZ_HEAT"/>
    <property type="match status" value="8"/>
</dbReference>
<dbReference type="Gene3D" id="1.25.40.20">
    <property type="entry name" value="Ankyrin repeat-containing domain"/>
    <property type="match status" value="1"/>
</dbReference>
<dbReference type="SUPFAM" id="SSF48403">
    <property type="entry name" value="Ankyrin repeat"/>
    <property type="match status" value="1"/>
</dbReference>
<feature type="repeat" description="HEAT" evidence="2">
    <location>
        <begin position="951"/>
        <end position="985"/>
    </location>
</feature>
<feature type="transmembrane region" description="Helical" evidence="4">
    <location>
        <begin position="54"/>
        <end position="74"/>
    </location>
</feature>
<dbReference type="Pfam" id="PF01602">
    <property type="entry name" value="Adaptin_N"/>
    <property type="match status" value="1"/>
</dbReference>
<dbReference type="AlphaFoldDB" id="A0AAD6YU05"/>
<keyword evidence="1" id="KW-0677">Repeat</keyword>
<protein>
    <submittedName>
        <fullName evidence="6">Armadillo-type protein</fullName>
    </submittedName>
</protein>
<feature type="repeat" description="HEAT" evidence="2">
    <location>
        <begin position="758"/>
        <end position="792"/>
    </location>
</feature>
<dbReference type="InterPro" id="IPR002553">
    <property type="entry name" value="Clathrin/coatomer_adapt-like_N"/>
</dbReference>
<dbReference type="GO" id="GO:0000159">
    <property type="term" value="C:protein phosphatase type 2A complex"/>
    <property type="evidence" value="ECO:0007669"/>
    <property type="project" value="TreeGrafter"/>
</dbReference>
<evidence type="ECO:0000256" key="1">
    <source>
        <dbReference type="ARBA" id="ARBA00022737"/>
    </source>
</evidence>
<comment type="caution">
    <text evidence="6">The sequence shown here is derived from an EMBL/GenBank/DDBJ whole genome shotgun (WGS) entry which is preliminary data.</text>
</comment>
<feature type="repeat" description="HEAT" evidence="2">
    <location>
        <begin position="604"/>
        <end position="641"/>
    </location>
</feature>
<dbReference type="InterPro" id="IPR021133">
    <property type="entry name" value="HEAT_type_2"/>
</dbReference>
<dbReference type="PROSITE" id="PS50077">
    <property type="entry name" value="HEAT_REPEAT"/>
    <property type="match status" value="8"/>
</dbReference>
<feature type="repeat" description="HEAT" evidence="2">
    <location>
        <begin position="682"/>
        <end position="708"/>
    </location>
</feature>
<evidence type="ECO:0000256" key="2">
    <source>
        <dbReference type="PROSITE-ProRule" id="PRU00103"/>
    </source>
</evidence>
<keyword evidence="4" id="KW-0472">Membrane</keyword>
<keyword evidence="7" id="KW-1185">Reference proteome</keyword>
<dbReference type="GO" id="GO:0006886">
    <property type="term" value="P:intracellular protein transport"/>
    <property type="evidence" value="ECO:0007669"/>
    <property type="project" value="InterPro"/>
</dbReference>
<dbReference type="EMBL" id="JARJCW010000001">
    <property type="protein sequence ID" value="KAJ7229811.1"/>
    <property type="molecule type" value="Genomic_DNA"/>
</dbReference>
<dbReference type="GO" id="GO:0005634">
    <property type="term" value="C:nucleus"/>
    <property type="evidence" value="ECO:0007669"/>
    <property type="project" value="TreeGrafter"/>
</dbReference>
<dbReference type="InterPro" id="IPR036770">
    <property type="entry name" value="Ankyrin_rpt-contain_sf"/>
</dbReference>
<evidence type="ECO:0000313" key="7">
    <source>
        <dbReference type="Proteomes" id="UP001219525"/>
    </source>
</evidence>
<evidence type="ECO:0000256" key="4">
    <source>
        <dbReference type="SAM" id="Phobius"/>
    </source>
</evidence>
<dbReference type="GO" id="GO:0030117">
    <property type="term" value="C:membrane coat"/>
    <property type="evidence" value="ECO:0007669"/>
    <property type="project" value="InterPro"/>
</dbReference>